<dbReference type="InterPro" id="IPR013766">
    <property type="entry name" value="Thioredoxin_domain"/>
</dbReference>
<evidence type="ECO:0000256" key="3">
    <source>
        <dbReference type="ARBA" id="ARBA00023002"/>
    </source>
</evidence>
<evidence type="ECO:0000313" key="7">
    <source>
        <dbReference type="EMBL" id="WCL53994.1"/>
    </source>
</evidence>
<organism evidence="7 8">
    <name type="scientific">Gimibacter soli</name>
    <dbReference type="NCBI Taxonomy" id="3024400"/>
    <lineage>
        <taxon>Bacteria</taxon>
        <taxon>Pseudomonadati</taxon>
        <taxon>Pseudomonadota</taxon>
        <taxon>Alphaproteobacteria</taxon>
        <taxon>Kordiimonadales</taxon>
        <taxon>Temperatibacteraceae</taxon>
        <taxon>Gimibacter</taxon>
    </lineage>
</organism>
<dbReference type="Proteomes" id="UP001217500">
    <property type="component" value="Chromosome"/>
</dbReference>
<keyword evidence="8" id="KW-1185">Reference proteome</keyword>
<proteinExistence type="inferred from homology"/>
<dbReference type="KEGG" id="gso:PH603_15760"/>
<dbReference type="PIRSF" id="PIRSF000303">
    <property type="entry name" value="Glutathion_perox"/>
    <property type="match status" value="1"/>
</dbReference>
<evidence type="ECO:0000259" key="6">
    <source>
        <dbReference type="PROSITE" id="PS51352"/>
    </source>
</evidence>
<dbReference type="Pfam" id="PF00255">
    <property type="entry name" value="GSHPx"/>
    <property type="match status" value="1"/>
</dbReference>
<keyword evidence="3 5" id="KW-0560">Oxidoreductase</keyword>
<evidence type="ECO:0000256" key="5">
    <source>
        <dbReference type="RuleBase" id="RU000499"/>
    </source>
</evidence>
<feature type="domain" description="Thioredoxin" evidence="6">
    <location>
        <begin position="1"/>
        <end position="159"/>
    </location>
</feature>
<dbReference type="EMBL" id="CP116805">
    <property type="protein sequence ID" value="WCL53994.1"/>
    <property type="molecule type" value="Genomic_DNA"/>
</dbReference>
<dbReference type="PROSITE" id="PS51352">
    <property type="entry name" value="THIOREDOXIN_2"/>
    <property type="match status" value="1"/>
</dbReference>
<evidence type="ECO:0000256" key="2">
    <source>
        <dbReference type="ARBA" id="ARBA00022559"/>
    </source>
</evidence>
<dbReference type="AlphaFoldDB" id="A0AAE9XVU1"/>
<protein>
    <recommendedName>
        <fullName evidence="5">Glutathione peroxidase</fullName>
    </recommendedName>
</protein>
<evidence type="ECO:0000313" key="8">
    <source>
        <dbReference type="Proteomes" id="UP001217500"/>
    </source>
</evidence>
<evidence type="ECO:0000256" key="1">
    <source>
        <dbReference type="ARBA" id="ARBA00006926"/>
    </source>
</evidence>
<dbReference type="InterPro" id="IPR036249">
    <property type="entry name" value="Thioredoxin-like_sf"/>
</dbReference>
<name>A0AAE9XVU1_9PROT</name>
<dbReference type="PANTHER" id="PTHR11592">
    <property type="entry name" value="GLUTATHIONE PEROXIDASE"/>
    <property type="match status" value="1"/>
</dbReference>
<dbReference type="CDD" id="cd00340">
    <property type="entry name" value="GSH_Peroxidase"/>
    <property type="match status" value="1"/>
</dbReference>
<dbReference type="RefSeq" id="WP_289503713.1">
    <property type="nucleotide sequence ID" value="NZ_CP116805.1"/>
</dbReference>
<accession>A0AAE9XVU1</accession>
<reference evidence="7" key="1">
    <citation type="submission" date="2023-01" db="EMBL/GenBank/DDBJ databases">
        <title>The genome sequence of Kordiimonadaceae bacterium 6D33.</title>
        <authorList>
            <person name="Liu Y."/>
        </authorList>
    </citation>
    <scope>NUCLEOTIDE SEQUENCE</scope>
    <source>
        <strain evidence="7">6D33</strain>
    </source>
</reference>
<gene>
    <name evidence="7" type="ORF">PH603_15760</name>
</gene>
<dbReference type="PANTHER" id="PTHR11592:SF78">
    <property type="entry name" value="GLUTATHIONE PEROXIDASE"/>
    <property type="match status" value="1"/>
</dbReference>
<sequence>MSAYQFSLSPLTGAAPIRLSDYRGRPVLVINTASKCRFTNQYEGLQALYEKYRQAGLALIGVPSDDFAKQEFALADQIAQFCMVNYGVSFPMAAKAHVAGDAAIPLFKWLAEEGGVNAPPRWNFHKYLIGMDGKLVGFWPSIVGPDNKLITDRIEEELAKVTAPV</sequence>
<dbReference type="PROSITE" id="PS51355">
    <property type="entry name" value="GLUTATHIONE_PEROXID_3"/>
    <property type="match status" value="1"/>
</dbReference>
<dbReference type="GO" id="GO:0004601">
    <property type="term" value="F:peroxidase activity"/>
    <property type="evidence" value="ECO:0007669"/>
    <property type="project" value="UniProtKB-KW"/>
</dbReference>
<dbReference type="SUPFAM" id="SSF52833">
    <property type="entry name" value="Thioredoxin-like"/>
    <property type="match status" value="1"/>
</dbReference>
<keyword evidence="2 5" id="KW-0575">Peroxidase</keyword>
<dbReference type="InterPro" id="IPR000889">
    <property type="entry name" value="Glutathione_peroxidase"/>
</dbReference>
<dbReference type="Gene3D" id="3.40.30.10">
    <property type="entry name" value="Glutaredoxin"/>
    <property type="match status" value="1"/>
</dbReference>
<feature type="active site" evidence="4">
    <location>
        <position position="36"/>
    </location>
</feature>
<evidence type="ECO:0000256" key="4">
    <source>
        <dbReference type="PIRSR" id="PIRSR000303-1"/>
    </source>
</evidence>
<dbReference type="PRINTS" id="PR01011">
    <property type="entry name" value="GLUTPROXDASE"/>
</dbReference>
<comment type="similarity">
    <text evidence="1 5">Belongs to the glutathione peroxidase family.</text>
</comment>
<dbReference type="GO" id="GO:0034599">
    <property type="term" value="P:cellular response to oxidative stress"/>
    <property type="evidence" value="ECO:0007669"/>
    <property type="project" value="TreeGrafter"/>
</dbReference>